<gene>
    <name evidence="2" type="ORF">GCM10009744_57360</name>
</gene>
<evidence type="ECO:0008006" key="4">
    <source>
        <dbReference type="Google" id="ProtNLM"/>
    </source>
</evidence>
<comment type="caution">
    <text evidence="2">The sequence shown here is derived from an EMBL/GenBank/DDBJ whole genome shotgun (WGS) entry which is preliminary data.</text>
</comment>
<evidence type="ECO:0000313" key="3">
    <source>
        <dbReference type="Proteomes" id="UP001501319"/>
    </source>
</evidence>
<feature type="region of interest" description="Disordered" evidence="1">
    <location>
        <begin position="325"/>
        <end position="344"/>
    </location>
</feature>
<organism evidence="2 3">
    <name type="scientific">Kribbella alba</name>
    <dbReference type="NCBI Taxonomy" id="190197"/>
    <lineage>
        <taxon>Bacteria</taxon>
        <taxon>Bacillati</taxon>
        <taxon>Actinomycetota</taxon>
        <taxon>Actinomycetes</taxon>
        <taxon>Propionibacteriales</taxon>
        <taxon>Kribbellaceae</taxon>
        <taxon>Kribbella</taxon>
    </lineage>
</organism>
<sequence>MGEFLMGITRPRTRAKTLVVAVVVAVAVPLIGLGVSAGPAAAASSKGCEGGGYTVLGRGPGFTGTVAAPAGRFLVRGKYTQFEVDPKDFAVYDQSFTGAANPLDQTGGRFTPIYAGRIPDHRGLALNSAISLQLKDADLELSRTGTGLSMKLQAKDCANGGIFQMEPQRSDGTRTRVVHQLAASAFYYDNPNFRARLGQFLGSECTSVQTGPASRFCVRVTPRVNIGNDVSPDFAVRDSAQVATRIPQPECGPDFTNNLGLAETRDHCGGMSIWDVASGGRMGMVTGEDATEVANPPTVCTQNCQAQNQVKGRLVVLDFPFQVPAGSRLTPRTSTEGLNAPLTP</sequence>
<reference evidence="2 3" key="1">
    <citation type="journal article" date="2019" name="Int. J. Syst. Evol. Microbiol.">
        <title>The Global Catalogue of Microorganisms (GCM) 10K type strain sequencing project: providing services to taxonomists for standard genome sequencing and annotation.</title>
        <authorList>
            <consortium name="The Broad Institute Genomics Platform"/>
            <consortium name="The Broad Institute Genome Sequencing Center for Infectious Disease"/>
            <person name="Wu L."/>
            <person name="Ma J."/>
        </authorList>
    </citation>
    <scope>NUCLEOTIDE SEQUENCE [LARGE SCALE GENOMIC DNA]</scope>
    <source>
        <strain evidence="2 3">JCM 14306</strain>
    </source>
</reference>
<accession>A0ABN2FQY8</accession>
<protein>
    <recommendedName>
        <fullName evidence="4">Secreted protein</fullName>
    </recommendedName>
</protein>
<keyword evidence="3" id="KW-1185">Reference proteome</keyword>
<dbReference type="Proteomes" id="UP001501319">
    <property type="component" value="Unassembled WGS sequence"/>
</dbReference>
<evidence type="ECO:0000256" key="1">
    <source>
        <dbReference type="SAM" id="MobiDB-lite"/>
    </source>
</evidence>
<proteinExistence type="predicted"/>
<name>A0ABN2FQY8_9ACTN</name>
<evidence type="ECO:0000313" key="2">
    <source>
        <dbReference type="EMBL" id="GAA1656994.1"/>
    </source>
</evidence>
<dbReference type="EMBL" id="BAAANE010000010">
    <property type="protein sequence ID" value="GAA1656994.1"/>
    <property type="molecule type" value="Genomic_DNA"/>
</dbReference>